<sequence length="347" mass="38994">MKKYSSILLILIICALNTQDLKAQFRFSNLFGGKDKPRKNKLFEPNSNVSLGIGTSSYFGDISPYNRFLQSTVNGMRWNVNFNFTRQLSPTFGLRFGLTYARISGDDNYLEGVKGYEANFIRNLHFRNDIKELSITGQYDFVRTSRSYLRRASIIPYIFGGVGVFAHDPVAKPQASLYGNDWVRLQPLHTEGQGLPGYPNAPYSLISVSFPVGVGVKYRLNRNWDLGVELSYRYTLSDYLDDVSGNFANSADLQAQSPLAASMGNRSLEKIAAHTGKDRTQGVINYLTAKGFYDPASPYDPFTLTSIPGFSDKTDLRGNPKYNDSYLLTTVKLIYHIPNKIKCPVVR</sequence>
<dbReference type="InterPro" id="IPR045743">
    <property type="entry name" value="DUF6089"/>
</dbReference>
<feature type="domain" description="DUF6089" evidence="1">
    <location>
        <begin position="49"/>
        <end position="168"/>
    </location>
</feature>
<comment type="caution">
    <text evidence="2">The sequence shown here is derived from an EMBL/GenBank/DDBJ whole genome shotgun (WGS) entry which is preliminary data.</text>
</comment>
<evidence type="ECO:0000313" key="2">
    <source>
        <dbReference type="EMBL" id="MEA5257412.1"/>
    </source>
</evidence>
<gene>
    <name evidence="2" type="ORF">VB264_06430</name>
</gene>
<dbReference type="Gene3D" id="2.40.160.20">
    <property type="match status" value="1"/>
</dbReference>
<dbReference type="Pfam" id="PF19573">
    <property type="entry name" value="DUF6089"/>
    <property type="match status" value="1"/>
</dbReference>
<name>A0ABU5QK17_9BACT</name>
<proteinExistence type="predicted"/>
<accession>A0ABU5QK17</accession>
<dbReference type="Proteomes" id="UP001304671">
    <property type="component" value="Unassembled WGS sequence"/>
</dbReference>
<dbReference type="SUPFAM" id="SSF56925">
    <property type="entry name" value="OMPA-like"/>
    <property type="match status" value="1"/>
</dbReference>
<dbReference type="InterPro" id="IPR011250">
    <property type="entry name" value="OMP/PagP_B-barrel"/>
</dbReference>
<evidence type="ECO:0000313" key="3">
    <source>
        <dbReference type="Proteomes" id="UP001304671"/>
    </source>
</evidence>
<evidence type="ECO:0000259" key="1">
    <source>
        <dbReference type="Pfam" id="PF19573"/>
    </source>
</evidence>
<dbReference type="EMBL" id="JAYFUL010000007">
    <property type="protein sequence ID" value="MEA5257412.1"/>
    <property type="molecule type" value="Genomic_DNA"/>
</dbReference>
<reference evidence="2 3" key="1">
    <citation type="submission" date="2023-12" db="EMBL/GenBank/DDBJ databases">
        <title>Novel species of the genus Arcicella isolated from rivers.</title>
        <authorList>
            <person name="Lu H."/>
        </authorList>
    </citation>
    <scope>NUCLEOTIDE SEQUENCE [LARGE SCALE GENOMIC DNA]</scope>
    <source>
        <strain evidence="2 3">LMG 21963</strain>
    </source>
</reference>
<dbReference type="RefSeq" id="WP_323247771.1">
    <property type="nucleotide sequence ID" value="NZ_JAYFUL010000007.1"/>
</dbReference>
<keyword evidence="3" id="KW-1185">Reference proteome</keyword>
<organism evidence="2 3">
    <name type="scientific">Arcicella aquatica</name>
    <dbReference type="NCBI Taxonomy" id="217141"/>
    <lineage>
        <taxon>Bacteria</taxon>
        <taxon>Pseudomonadati</taxon>
        <taxon>Bacteroidota</taxon>
        <taxon>Cytophagia</taxon>
        <taxon>Cytophagales</taxon>
        <taxon>Flectobacillaceae</taxon>
        <taxon>Arcicella</taxon>
    </lineage>
</organism>
<protein>
    <submittedName>
        <fullName evidence="2">DUF6089 family protein</fullName>
    </submittedName>
</protein>